<dbReference type="EMBL" id="OX596086">
    <property type="protein sequence ID" value="CAI9699374.1"/>
    <property type="molecule type" value="Genomic_DNA"/>
</dbReference>
<protein>
    <submittedName>
        <fullName evidence="1">Uncharacterized protein</fullName>
    </submittedName>
</protein>
<accession>A0ACB0EGK1</accession>
<reference evidence="1" key="1">
    <citation type="submission" date="2023-05" db="EMBL/GenBank/DDBJ databases">
        <authorList>
            <consortium name="ELIXIR-Norway"/>
        </authorList>
    </citation>
    <scope>NUCLEOTIDE SEQUENCE</scope>
</reference>
<evidence type="ECO:0000313" key="1">
    <source>
        <dbReference type="EMBL" id="CAI9699374.1"/>
    </source>
</evidence>
<name>A0ACB0EGK1_RANTA</name>
<sequence>MWASTPQRGTEGFHWKDGLTRCGSPYRTRSWGGDHLYASCLPSFLSILYWRLPPSQAADPELSLPQPPDEAVASLSRRTPEAVLVCFNSSKSFPGQASNQDTDSLSYNLLSSLSSKYENSSWISTINLHGA</sequence>
<evidence type="ECO:0000313" key="2">
    <source>
        <dbReference type="Proteomes" id="UP001162501"/>
    </source>
</evidence>
<gene>
    <name evidence="1" type="ORF">MRATA1EN3_LOCUS10587</name>
</gene>
<proteinExistence type="predicted"/>
<dbReference type="Proteomes" id="UP001162501">
    <property type="component" value="Chromosome 2"/>
</dbReference>
<organism evidence="1 2">
    <name type="scientific">Rangifer tarandus platyrhynchus</name>
    <name type="common">Svalbard reindeer</name>
    <dbReference type="NCBI Taxonomy" id="3082113"/>
    <lineage>
        <taxon>Eukaryota</taxon>
        <taxon>Metazoa</taxon>
        <taxon>Chordata</taxon>
        <taxon>Craniata</taxon>
        <taxon>Vertebrata</taxon>
        <taxon>Euteleostomi</taxon>
        <taxon>Mammalia</taxon>
        <taxon>Eutheria</taxon>
        <taxon>Laurasiatheria</taxon>
        <taxon>Artiodactyla</taxon>
        <taxon>Ruminantia</taxon>
        <taxon>Pecora</taxon>
        <taxon>Cervidae</taxon>
        <taxon>Odocoileinae</taxon>
        <taxon>Rangifer</taxon>
    </lineage>
</organism>